<dbReference type="GO" id="GO:0030198">
    <property type="term" value="P:extracellular matrix organization"/>
    <property type="evidence" value="ECO:0007669"/>
    <property type="project" value="TreeGrafter"/>
</dbReference>
<keyword evidence="2" id="KW-0645">Protease</keyword>
<dbReference type="GO" id="GO:0006508">
    <property type="term" value="P:proteolysis"/>
    <property type="evidence" value="ECO:0007669"/>
    <property type="project" value="UniProtKB-KW"/>
</dbReference>
<evidence type="ECO:0000313" key="12">
    <source>
        <dbReference type="Proteomes" id="UP000271087"/>
    </source>
</evidence>
<proteinExistence type="inferred from homology"/>
<feature type="binding site" evidence="9">
    <location>
        <position position="180"/>
    </location>
    <ligand>
        <name>Zn(2+)</name>
        <dbReference type="ChEBI" id="CHEBI:29105"/>
        <label>1</label>
    </ligand>
</feature>
<feature type="binding site" evidence="9">
    <location>
        <position position="167"/>
    </location>
    <ligand>
        <name>Zn(2+)</name>
        <dbReference type="ChEBI" id="CHEBI:29105"/>
        <label>1</label>
    </ligand>
</feature>
<dbReference type="AlphaFoldDB" id="A0A182ELH6"/>
<reference evidence="13" key="1">
    <citation type="submission" date="2016-06" db="UniProtKB">
        <authorList>
            <consortium name="WormBaseParasite"/>
        </authorList>
    </citation>
    <scope>IDENTIFICATION</scope>
</reference>
<feature type="binding site" evidence="9">
    <location>
        <position position="173"/>
    </location>
    <ligand>
        <name>Ca(2+)</name>
        <dbReference type="ChEBI" id="CHEBI:29108"/>
        <label>3</label>
    </ligand>
</feature>
<feature type="binding site" evidence="9">
    <location>
        <position position="165"/>
    </location>
    <ligand>
        <name>Zn(2+)</name>
        <dbReference type="ChEBI" id="CHEBI:29105"/>
        <label>1</label>
    </ligand>
</feature>
<name>A0A182ELH6_ONCOC</name>
<dbReference type="SUPFAM" id="SSF47090">
    <property type="entry name" value="PGBD-like"/>
    <property type="match status" value="1"/>
</dbReference>
<feature type="binding site" description="in inhibited form" evidence="9">
    <location>
        <position position="76"/>
    </location>
    <ligand>
        <name>Zn(2+)</name>
        <dbReference type="ChEBI" id="CHEBI:29105"/>
        <label>2</label>
        <note>catalytic</note>
    </ligand>
</feature>
<feature type="binding site" evidence="9">
    <location>
        <position position="200"/>
    </location>
    <ligand>
        <name>Zn(2+)</name>
        <dbReference type="ChEBI" id="CHEBI:29105"/>
        <label>2</label>
        <note>catalytic</note>
    </ligand>
</feature>
<dbReference type="GO" id="GO:0004222">
    <property type="term" value="F:metalloendopeptidase activity"/>
    <property type="evidence" value="ECO:0007669"/>
    <property type="project" value="InterPro"/>
</dbReference>
<dbReference type="EMBL" id="UYRW01004050">
    <property type="protein sequence ID" value="VDM92057.1"/>
    <property type="molecule type" value="Genomic_DNA"/>
</dbReference>
<evidence type="ECO:0000256" key="5">
    <source>
        <dbReference type="ARBA" id="ARBA00022801"/>
    </source>
</evidence>
<feature type="binding site" evidence="9">
    <location>
        <position position="196"/>
    </location>
    <ligand>
        <name>Zn(2+)</name>
        <dbReference type="ChEBI" id="CHEBI:29105"/>
        <label>2</label>
        <note>catalytic</note>
    </ligand>
</feature>
<feature type="active site" evidence="8">
    <location>
        <position position="197"/>
    </location>
</feature>
<evidence type="ECO:0000256" key="4">
    <source>
        <dbReference type="ARBA" id="ARBA00022729"/>
    </source>
</evidence>
<evidence type="ECO:0000313" key="11">
    <source>
        <dbReference type="EMBL" id="VDM92057.1"/>
    </source>
</evidence>
<dbReference type="SUPFAM" id="SSF55486">
    <property type="entry name" value="Metalloproteases ('zincins'), catalytic domain"/>
    <property type="match status" value="1"/>
</dbReference>
<dbReference type="Gene3D" id="3.40.390.10">
    <property type="entry name" value="Collagenase (Catalytic Domain)"/>
    <property type="match status" value="1"/>
</dbReference>
<feature type="binding site" evidence="9">
    <location>
        <position position="214"/>
    </location>
    <ligand>
        <name>Zn(2+)</name>
        <dbReference type="ChEBI" id="CHEBI:29105"/>
        <label>2</label>
        <note>catalytic</note>
    </ligand>
</feature>
<comment type="similarity">
    <text evidence="1">Belongs to the peptidase M10A family.</text>
</comment>
<keyword evidence="3 9" id="KW-0479">Metal-binding</keyword>
<keyword evidence="5" id="KW-0378">Hydrolase</keyword>
<dbReference type="PANTHER" id="PTHR10201">
    <property type="entry name" value="MATRIX METALLOPROTEINASE"/>
    <property type="match status" value="1"/>
</dbReference>
<evidence type="ECO:0000256" key="8">
    <source>
        <dbReference type="PIRSR" id="PIRSR621190-1"/>
    </source>
</evidence>
<evidence type="ECO:0000256" key="2">
    <source>
        <dbReference type="ARBA" id="ARBA00022670"/>
    </source>
</evidence>
<keyword evidence="9" id="KW-0106">Calcium</keyword>
<protein>
    <submittedName>
        <fullName evidence="13">ZnMc domain-containing protein</fullName>
    </submittedName>
</protein>
<organism evidence="13">
    <name type="scientific">Onchocerca ochengi</name>
    <name type="common">Filarial nematode worm</name>
    <dbReference type="NCBI Taxonomy" id="42157"/>
    <lineage>
        <taxon>Eukaryota</taxon>
        <taxon>Metazoa</taxon>
        <taxon>Ecdysozoa</taxon>
        <taxon>Nematoda</taxon>
        <taxon>Chromadorea</taxon>
        <taxon>Rhabditida</taxon>
        <taxon>Spirurina</taxon>
        <taxon>Spiruromorpha</taxon>
        <taxon>Filarioidea</taxon>
        <taxon>Onchocercidae</taxon>
        <taxon>Onchocerca</taxon>
    </lineage>
</organism>
<dbReference type="Pfam" id="PF00413">
    <property type="entry name" value="Peptidase_M10"/>
    <property type="match status" value="1"/>
</dbReference>
<keyword evidence="12" id="KW-1185">Reference proteome</keyword>
<dbReference type="InterPro" id="IPR006026">
    <property type="entry name" value="Peptidase_Metallo"/>
</dbReference>
<sequence length="245" mass="27959">MILLLLLISLVTAYNEQEIDYLQQFGYLPKPPSGVAAMLSETMIEEAIRELQLYGKIPITGKLDAATQELMSRKRCGLSDRPIHEVLRRKRRHKKRFALMGSKWTKRIVTYSVNNPSRSIPNLGVIRREINEAINSWQRILPIQFREIRPESGADVKIQFAIGDHGDPYRFDGSGRILAHAFPPGEDVSLRSIVMHEFGHSIGLSHSQQQDSIMYSFYQYDLLPKLSYDDLLAVRTLYGGNGFPI</sequence>
<keyword evidence="6 9" id="KW-0862">Zinc</keyword>
<dbReference type="CDD" id="cd04278">
    <property type="entry name" value="ZnMc_MMP"/>
    <property type="match status" value="1"/>
</dbReference>
<dbReference type="InterPro" id="IPR033739">
    <property type="entry name" value="M10A_MMP"/>
</dbReference>
<dbReference type="GO" id="GO:0030574">
    <property type="term" value="P:collagen catabolic process"/>
    <property type="evidence" value="ECO:0007669"/>
    <property type="project" value="TreeGrafter"/>
</dbReference>
<comment type="cofactor">
    <cofactor evidence="9">
        <name>Ca(2+)</name>
        <dbReference type="ChEBI" id="CHEBI:29108"/>
    </cofactor>
    <text evidence="9">Can bind about 5 Ca(2+) ions per subunit.</text>
</comment>
<evidence type="ECO:0000313" key="13">
    <source>
        <dbReference type="WBParaSite" id="nOo.2.0.1.t08966-RA"/>
    </source>
</evidence>
<dbReference type="Pfam" id="PF01471">
    <property type="entry name" value="PG_binding_1"/>
    <property type="match status" value="1"/>
</dbReference>
<evidence type="ECO:0000256" key="3">
    <source>
        <dbReference type="ARBA" id="ARBA00022723"/>
    </source>
</evidence>
<dbReference type="InterPro" id="IPR021190">
    <property type="entry name" value="Pept_M10A"/>
</dbReference>
<dbReference type="InterPro" id="IPR002477">
    <property type="entry name" value="Peptidoglycan-bd-like"/>
</dbReference>
<gene>
    <name evidence="11" type="ORF">NOO_LOCUS8966</name>
</gene>
<dbReference type="STRING" id="42157.A0A182ELH6"/>
<evidence type="ECO:0000256" key="7">
    <source>
        <dbReference type="ARBA" id="ARBA00023049"/>
    </source>
</evidence>
<accession>A0A182ELH6</accession>
<feature type="binding site" evidence="9">
    <location>
        <position position="155"/>
    </location>
    <ligand>
        <name>Ca(2+)</name>
        <dbReference type="ChEBI" id="CHEBI:29108"/>
        <label>2</label>
    </ligand>
</feature>
<keyword evidence="7" id="KW-0482">Metalloprotease</keyword>
<comment type="cofactor">
    <cofactor evidence="9">
        <name>Zn(2+)</name>
        <dbReference type="ChEBI" id="CHEBI:29105"/>
    </cofactor>
    <text evidence="9">Binds 2 Zn(2+) ions per subunit.</text>
</comment>
<dbReference type="Proteomes" id="UP000271087">
    <property type="component" value="Unassembled WGS sequence"/>
</dbReference>
<feature type="binding site" evidence="9">
    <location>
        <position position="172"/>
    </location>
    <ligand>
        <name>Ca(2+)</name>
        <dbReference type="ChEBI" id="CHEBI:29108"/>
        <label>3</label>
    </ligand>
</feature>
<evidence type="ECO:0000256" key="6">
    <source>
        <dbReference type="ARBA" id="ARBA00022833"/>
    </source>
</evidence>
<feature type="domain" description="Peptidase metallopeptidase" evidence="10">
    <location>
        <begin position="100"/>
        <end position="240"/>
    </location>
</feature>
<dbReference type="WBParaSite" id="nOo.2.0.1.t08966-RA">
    <property type="protein sequence ID" value="nOo.2.0.1.t08966-RA"/>
    <property type="gene ID" value="nOo.2.0.1.g08966"/>
</dbReference>
<feature type="binding site" evidence="9">
    <location>
        <position position="206"/>
    </location>
    <ligand>
        <name>Zn(2+)</name>
        <dbReference type="ChEBI" id="CHEBI:29105"/>
        <label>2</label>
        <note>catalytic</note>
    </ligand>
</feature>
<dbReference type="SMART" id="SM00235">
    <property type="entry name" value="ZnMc"/>
    <property type="match status" value="1"/>
</dbReference>
<dbReference type="PANTHER" id="PTHR10201:SF291">
    <property type="entry name" value="MATRIX METALLOPROTEINASE 1, ISOFORM C-RELATED"/>
    <property type="match status" value="1"/>
</dbReference>
<keyword evidence="4" id="KW-0732">Signal</keyword>
<dbReference type="InterPro" id="IPR024079">
    <property type="entry name" value="MetalloPept_cat_dom_sf"/>
</dbReference>
<dbReference type="GO" id="GO:0005615">
    <property type="term" value="C:extracellular space"/>
    <property type="evidence" value="ECO:0007669"/>
    <property type="project" value="TreeGrafter"/>
</dbReference>
<reference evidence="11 12" key="2">
    <citation type="submission" date="2018-08" db="EMBL/GenBank/DDBJ databases">
        <authorList>
            <person name="Laetsch R D."/>
            <person name="Stevens L."/>
            <person name="Kumar S."/>
            <person name="Blaxter L. M."/>
        </authorList>
    </citation>
    <scope>NUCLEOTIDE SEQUENCE [LARGE SCALE GENOMIC DNA]</scope>
</reference>
<dbReference type="PRINTS" id="PR00138">
    <property type="entry name" value="MATRIXIN"/>
</dbReference>
<dbReference type="OrthoDB" id="406838at2759"/>
<evidence type="ECO:0000256" key="9">
    <source>
        <dbReference type="PIRSR" id="PIRSR621190-2"/>
    </source>
</evidence>
<dbReference type="GO" id="GO:0008270">
    <property type="term" value="F:zinc ion binding"/>
    <property type="evidence" value="ECO:0007669"/>
    <property type="project" value="InterPro"/>
</dbReference>
<evidence type="ECO:0000256" key="1">
    <source>
        <dbReference type="ARBA" id="ARBA00010370"/>
    </source>
</evidence>
<dbReference type="InterPro" id="IPR001818">
    <property type="entry name" value="Pept_M10_metallopeptidase"/>
</dbReference>
<evidence type="ECO:0000259" key="10">
    <source>
        <dbReference type="SMART" id="SM00235"/>
    </source>
</evidence>
<dbReference type="GO" id="GO:0031012">
    <property type="term" value="C:extracellular matrix"/>
    <property type="evidence" value="ECO:0007669"/>
    <property type="project" value="InterPro"/>
</dbReference>
<dbReference type="InterPro" id="IPR036365">
    <property type="entry name" value="PGBD-like_sf"/>
</dbReference>